<sequence>MCRGCETETMSHYGSGSWNLTRSLGSFISSFLKEKFENRQGRIVAYTDVGLVLIHVVTSQSFYVANPVSRQCVEILPRVPLEKCFWILGIATRTKDGVVLGYKVELVNPISLNGSIHWLAHNHEHQDFVVSFDFYATGIGQNMRKTLARWARKLSTGFKSSTKVEALFFVQKKHPPRSFIFTVSSRSTRFRNSQPLFTLLQAYHTVKLPPNPDLCSKNSPDQLDELVLMIIWNRLDLARRDDEKDAIRSLDLLYRRVETEILKRQASPAMKLLNDLLNMHDGFGDDAWLKDCRKRMAETFPREDPFSILMPPGFDIDMHQGPLRSLVETDNTLLRVDFVREVDALLHEVRLIEEDEEEAGKKGDPEAIARKLKQQEKKRTIRQVEALLDLALNLKW</sequence>
<keyword evidence="3" id="KW-1185">Reference proteome</keyword>
<dbReference type="GO" id="GO:0010239">
    <property type="term" value="P:chloroplast mRNA processing"/>
    <property type="evidence" value="ECO:0007669"/>
    <property type="project" value="InterPro"/>
</dbReference>
<dbReference type="EnsemblPlants" id="Bo4g136940.1">
    <property type="protein sequence ID" value="Bo4g136940.1"/>
    <property type="gene ID" value="Bo4g136940"/>
</dbReference>
<dbReference type="eggNOG" id="ENOG502QVUP">
    <property type="taxonomic scope" value="Eukaryota"/>
</dbReference>
<reference evidence="2" key="2">
    <citation type="submission" date="2015-03" db="UniProtKB">
        <authorList>
            <consortium name="EnsemblPlants"/>
        </authorList>
    </citation>
    <scope>IDENTIFICATION</scope>
</reference>
<dbReference type="GO" id="GO:0009501">
    <property type="term" value="C:amyloplast"/>
    <property type="evidence" value="ECO:0007669"/>
    <property type="project" value="TreeGrafter"/>
</dbReference>
<dbReference type="GO" id="GO:0009513">
    <property type="term" value="C:etioplast"/>
    <property type="evidence" value="ECO:0007669"/>
    <property type="project" value="TreeGrafter"/>
</dbReference>
<dbReference type="GO" id="GO:0071482">
    <property type="term" value="P:cellular response to light stimulus"/>
    <property type="evidence" value="ECO:0007669"/>
    <property type="project" value="TreeGrafter"/>
</dbReference>
<dbReference type="GO" id="GO:0009658">
    <property type="term" value="P:chloroplast organization"/>
    <property type="evidence" value="ECO:0007669"/>
    <property type="project" value="InterPro"/>
</dbReference>
<dbReference type="GO" id="GO:0009537">
    <property type="term" value="C:proplastid"/>
    <property type="evidence" value="ECO:0007669"/>
    <property type="project" value="TreeGrafter"/>
</dbReference>
<dbReference type="InterPro" id="IPR056592">
    <property type="entry name" value="Beta-prop_At3g26010-like"/>
</dbReference>
<feature type="domain" description="F-box protein At3g26010-like beta-propeller" evidence="1">
    <location>
        <begin position="6"/>
        <end position="104"/>
    </location>
</feature>
<evidence type="ECO:0000259" key="1">
    <source>
        <dbReference type="Pfam" id="PF24750"/>
    </source>
</evidence>
<dbReference type="Pfam" id="PF24750">
    <property type="entry name" value="b-prop_At3g26010-like"/>
    <property type="match status" value="1"/>
</dbReference>
<dbReference type="GO" id="GO:0009507">
    <property type="term" value="C:chloroplast"/>
    <property type="evidence" value="ECO:0007669"/>
    <property type="project" value="TreeGrafter"/>
</dbReference>
<dbReference type="PANTHER" id="PTHR37219:SF1">
    <property type="entry name" value="PROTEIN PALE CRESS, CHLOROPLASTIC"/>
    <property type="match status" value="1"/>
</dbReference>
<proteinExistence type="predicted"/>
<dbReference type="GO" id="GO:0009965">
    <property type="term" value="P:leaf morphogenesis"/>
    <property type="evidence" value="ECO:0007669"/>
    <property type="project" value="TreeGrafter"/>
</dbReference>
<dbReference type="PANTHER" id="PTHR37219">
    <property type="entry name" value="PROTEIN PALE CRESS, CHLOROPLASTIC"/>
    <property type="match status" value="1"/>
</dbReference>
<dbReference type="STRING" id="109376.A0A0D3BZJ6"/>
<accession>A0A0D3BZJ6</accession>
<evidence type="ECO:0000313" key="3">
    <source>
        <dbReference type="Proteomes" id="UP000032141"/>
    </source>
</evidence>
<organism evidence="2 3">
    <name type="scientific">Brassica oleracea var. oleracea</name>
    <dbReference type="NCBI Taxonomy" id="109376"/>
    <lineage>
        <taxon>Eukaryota</taxon>
        <taxon>Viridiplantae</taxon>
        <taxon>Streptophyta</taxon>
        <taxon>Embryophyta</taxon>
        <taxon>Tracheophyta</taxon>
        <taxon>Spermatophyta</taxon>
        <taxon>Magnoliopsida</taxon>
        <taxon>eudicotyledons</taxon>
        <taxon>Gunneridae</taxon>
        <taxon>Pentapetalae</taxon>
        <taxon>rosids</taxon>
        <taxon>malvids</taxon>
        <taxon>Brassicales</taxon>
        <taxon>Brassicaceae</taxon>
        <taxon>Brassiceae</taxon>
        <taxon>Brassica</taxon>
    </lineage>
</organism>
<evidence type="ECO:0000313" key="2">
    <source>
        <dbReference type="EnsemblPlants" id="Bo4g136940.1"/>
    </source>
</evidence>
<reference evidence="2 3" key="1">
    <citation type="journal article" date="2014" name="Genome Biol.">
        <title>Transcriptome and methylome profiling reveals relics of genome dominance in the mesopolyploid Brassica oleracea.</title>
        <authorList>
            <person name="Parkin I.A."/>
            <person name="Koh C."/>
            <person name="Tang H."/>
            <person name="Robinson S.J."/>
            <person name="Kagale S."/>
            <person name="Clarke W.E."/>
            <person name="Town C.D."/>
            <person name="Nixon J."/>
            <person name="Krishnakumar V."/>
            <person name="Bidwell S.L."/>
            <person name="Denoeud F."/>
            <person name="Belcram H."/>
            <person name="Links M.G."/>
            <person name="Just J."/>
            <person name="Clarke C."/>
            <person name="Bender T."/>
            <person name="Huebert T."/>
            <person name="Mason A.S."/>
            <person name="Pires J.C."/>
            <person name="Barker G."/>
            <person name="Moore J."/>
            <person name="Walley P.G."/>
            <person name="Manoli S."/>
            <person name="Batley J."/>
            <person name="Edwards D."/>
            <person name="Nelson M.N."/>
            <person name="Wang X."/>
            <person name="Paterson A.H."/>
            <person name="King G."/>
            <person name="Bancroft I."/>
            <person name="Chalhoub B."/>
            <person name="Sharpe A.G."/>
        </authorList>
    </citation>
    <scope>NUCLEOTIDE SEQUENCE</scope>
    <source>
        <strain evidence="2 3">cv. TO1000</strain>
    </source>
</reference>
<dbReference type="Proteomes" id="UP000032141">
    <property type="component" value="Chromosome C4"/>
</dbReference>
<dbReference type="InterPro" id="IPR034563">
    <property type="entry name" value="PALE_CRESS"/>
</dbReference>
<dbReference type="HOGENOM" id="CLU_697097_0_0_1"/>
<protein>
    <recommendedName>
        <fullName evidence="1">F-box protein At3g26010-like beta-propeller domain-containing protein</fullName>
    </recommendedName>
</protein>
<dbReference type="Gramene" id="Bo4g136940.1">
    <property type="protein sequence ID" value="Bo4g136940.1"/>
    <property type="gene ID" value="Bo4g136940"/>
</dbReference>
<dbReference type="GO" id="GO:0009509">
    <property type="term" value="C:chromoplast"/>
    <property type="evidence" value="ECO:0007669"/>
    <property type="project" value="TreeGrafter"/>
</dbReference>
<name>A0A0D3BZJ6_BRAOL</name>
<dbReference type="AlphaFoldDB" id="A0A0D3BZJ6"/>